<gene>
    <name evidence="2" type="ORF">GARC_3250</name>
</gene>
<protein>
    <submittedName>
        <fullName evidence="2">General stress protein</fullName>
    </submittedName>
</protein>
<proteinExistence type="predicted"/>
<sequence length="154" mass="17452">MSNELVRNMWQALAKSPYLMISLNNKPEHSEPMRAQLEPEANGYFWFYTSKDNRIADGGKAMAQFASKDHQLFACIAGHLVEETDQEVISRYWSNPVEAWYEGGREDPKLKMMRFELDTAEIWSVDPSVVGMLKLSSGATLSSGDMGKHNKIAF</sequence>
<accession>K6XHS3</accession>
<dbReference type="InterPro" id="IPR052917">
    <property type="entry name" value="Stress-Dev_Protein"/>
</dbReference>
<feature type="domain" description="General stress protein FMN-binding split barrel" evidence="1">
    <location>
        <begin position="6"/>
        <end position="128"/>
    </location>
</feature>
<organism evidence="2 3">
    <name type="scientific">Paraglaciecola arctica BSs20135</name>
    <dbReference type="NCBI Taxonomy" id="493475"/>
    <lineage>
        <taxon>Bacteria</taxon>
        <taxon>Pseudomonadati</taxon>
        <taxon>Pseudomonadota</taxon>
        <taxon>Gammaproteobacteria</taxon>
        <taxon>Alteromonadales</taxon>
        <taxon>Alteromonadaceae</taxon>
        <taxon>Paraglaciecola</taxon>
    </lineage>
</organism>
<reference evidence="2 3" key="1">
    <citation type="journal article" date="2017" name="Antonie Van Leeuwenhoek">
        <title>Rhizobium rhizosphaerae sp. nov., a novel species isolated from rice rhizosphere.</title>
        <authorList>
            <person name="Zhao J.J."/>
            <person name="Zhang J."/>
            <person name="Zhang R.J."/>
            <person name="Zhang C.W."/>
            <person name="Yin H.Q."/>
            <person name="Zhang X.X."/>
        </authorList>
    </citation>
    <scope>NUCLEOTIDE SEQUENCE [LARGE SCALE GENOMIC DNA]</scope>
    <source>
        <strain evidence="2 3">BSs20135</strain>
    </source>
</reference>
<dbReference type="eggNOG" id="COG3871">
    <property type="taxonomic scope" value="Bacteria"/>
</dbReference>
<dbReference type="OrthoDB" id="1432662at2"/>
<evidence type="ECO:0000313" key="3">
    <source>
        <dbReference type="Proteomes" id="UP000006327"/>
    </source>
</evidence>
<dbReference type="PANTHER" id="PTHR34818:SF1">
    <property type="entry name" value="PROTEIN BLI-3"/>
    <property type="match status" value="1"/>
</dbReference>
<dbReference type="Gene3D" id="2.30.110.10">
    <property type="entry name" value="Electron Transport, Fmn-binding Protein, Chain A"/>
    <property type="match status" value="1"/>
</dbReference>
<dbReference type="AlphaFoldDB" id="K6XHS3"/>
<name>K6XHS3_9ALTE</name>
<dbReference type="PANTHER" id="PTHR34818">
    <property type="entry name" value="PROTEIN BLI-3"/>
    <property type="match status" value="1"/>
</dbReference>
<dbReference type="Pfam" id="PF16242">
    <property type="entry name" value="Pyrid_ox_like"/>
    <property type="match status" value="1"/>
</dbReference>
<dbReference type="Proteomes" id="UP000006327">
    <property type="component" value="Unassembled WGS sequence"/>
</dbReference>
<dbReference type="EMBL" id="BAEO01000049">
    <property type="protein sequence ID" value="GAC20209.1"/>
    <property type="molecule type" value="Genomic_DNA"/>
</dbReference>
<comment type="caution">
    <text evidence="2">The sequence shown here is derived from an EMBL/GenBank/DDBJ whole genome shotgun (WGS) entry which is preliminary data.</text>
</comment>
<dbReference type="SUPFAM" id="SSF50475">
    <property type="entry name" value="FMN-binding split barrel"/>
    <property type="match status" value="1"/>
</dbReference>
<dbReference type="RefSeq" id="WP_007621925.1">
    <property type="nucleotide sequence ID" value="NZ_BAEO01000049.1"/>
</dbReference>
<dbReference type="InterPro" id="IPR012349">
    <property type="entry name" value="Split_barrel_FMN-bd"/>
</dbReference>
<evidence type="ECO:0000259" key="1">
    <source>
        <dbReference type="Pfam" id="PF16242"/>
    </source>
</evidence>
<dbReference type="STRING" id="493475.GARC_3250"/>
<dbReference type="InterPro" id="IPR038725">
    <property type="entry name" value="YdaG_split_barrel_FMN-bd"/>
</dbReference>
<keyword evidence="3" id="KW-1185">Reference proteome</keyword>
<evidence type="ECO:0000313" key="2">
    <source>
        <dbReference type="EMBL" id="GAC20209.1"/>
    </source>
</evidence>